<dbReference type="InterPro" id="IPR043129">
    <property type="entry name" value="ATPase_NBD"/>
</dbReference>
<dbReference type="RefSeq" id="WP_147904911.1">
    <property type="nucleotide sequence ID" value="NZ_BAAAGC010000002.1"/>
</dbReference>
<comment type="caution">
    <text evidence="8">The sequence shown here is derived from an EMBL/GenBank/DDBJ whole genome shotgun (WGS) entry which is preliminary data.</text>
</comment>
<evidence type="ECO:0000256" key="1">
    <source>
        <dbReference type="ARBA" id="ARBA00004496"/>
    </source>
</evidence>
<dbReference type="AlphaFoldDB" id="A0A5C8LS63"/>
<evidence type="ECO:0000256" key="6">
    <source>
        <dbReference type="ARBA" id="ARBA00032446"/>
    </source>
</evidence>
<dbReference type="NCBIfam" id="TIGR03725">
    <property type="entry name" value="T6A_YeaZ"/>
    <property type="match status" value="1"/>
</dbReference>
<sequence length="240" mass="25828">MKLLALDTSTEACSVALTVDGKIWTLDEVCPQQHSKRILPMVQQLLSEAGLTLQQLDGLVFGKGPGSFTGVRIGVGVCQGLAFGAEIPVYGVSTLAAMAQAAYRLHQAHQVVAAIDARMNEVYLASFQLDELGLMQALSTEVAAKPIDLSGPVLKGHICAVGTGWKTYAQQLEDWHKTGNSGSEDLAQVHHSPVILYPSAQDMLSLAATPFRQGQFIAAELAEPTYVRDEVTWQKLPNRS</sequence>
<evidence type="ECO:0000256" key="2">
    <source>
        <dbReference type="ARBA" id="ARBA00010493"/>
    </source>
</evidence>
<dbReference type="Proteomes" id="UP000321814">
    <property type="component" value="Unassembled WGS sequence"/>
</dbReference>
<keyword evidence="4" id="KW-0963">Cytoplasm</keyword>
<evidence type="ECO:0000259" key="7">
    <source>
        <dbReference type="Pfam" id="PF00814"/>
    </source>
</evidence>
<protein>
    <recommendedName>
        <fullName evidence="3">tRNA threonylcarbamoyladenosine biosynthesis protein TsaB</fullName>
    </recommendedName>
    <alternativeName>
        <fullName evidence="6">t(6)A37 threonylcarbamoyladenosine biosynthesis protein TsaB</fullName>
    </alternativeName>
</protein>
<dbReference type="CDD" id="cd24032">
    <property type="entry name" value="ASKHA_NBD_TsaB"/>
    <property type="match status" value="1"/>
</dbReference>
<dbReference type="InterPro" id="IPR000905">
    <property type="entry name" value="Gcp-like_dom"/>
</dbReference>
<organism evidence="8 9">
    <name type="scientific">Rheinheimera tangshanensis</name>
    <dbReference type="NCBI Taxonomy" id="400153"/>
    <lineage>
        <taxon>Bacteria</taxon>
        <taxon>Pseudomonadati</taxon>
        <taxon>Pseudomonadota</taxon>
        <taxon>Gammaproteobacteria</taxon>
        <taxon>Chromatiales</taxon>
        <taxon>Chromatiaceae</taxon>
        <taxon>Rheinheimera</taxon>
    </lineage>
</organism>
<reference evidence="8 9" key="1">
    <citation type="submission" date="2019-08" db="EMBL/GenBank/DDBJ databases">
        <title>Draft genome analysis of Rheinheimera tangshanensis isolated from the roots of fresh rice plants (Oryza sativa).</title>
        <authorList>
            <person name="Yu Q."/>
            <person name="Qi Y."/>
            <person name="Zhang H."/>
            <person name="Pu J."/>
        </authorList>
    </citation>
    <scope>NUCLEOTIDE SEQUENCE [LARGE SCALE GENOMIC DNA]</scope>
    <source>
        <strain evidence="8 9">JA3-B52</strain>
    </source>
</reference>
<dbReference type="FunFam" id="3.30.420.40:FF:000097">
    <property type="entry name" value="tRNA threonylcarbamoyladenosine biosynthesis protein TsaB"/>
    <property type="match status" value="1"/>
</dbReference>
<proteinExistence type="inferred from homology"/>
<dbReference type="PANTHER" id="PTHR11735:SF11">
    <property type="entry name" value="TRNA THREONYLCARBAMOYLADENOSINE BIOSYNTHESIS PROTEIN TSAB"/>
    <property type="match status" value="1"/>
</dbReference>
<dbReference type="Pfam" id="PF00814">
    <property type="entry name" value="TsaD"/>
    <property type="match status" value="1"/>
</dbReference>
<evidence type="ECO:0000313" key="8">
    <source>
        <dbReference type="EMBL" id="TXK79507.1"/>
    </source>
</evidence>
<evidence type="ECO:0000256" key="3">
    <source>
        <dbReference type="ARBA" id="ARBA00019012"/>
    </source>
</evidence>
<evidence type="ECO:0000313" key="9">
    <source>
        <dbReference type="Proteomes" id="UP000321814"/>
    </source>
</evidence>
<dbReference type="GO" id="GO:0016740">
    <property type="term" value="F:transferase activity"/>
    <property type="evidence" value="ECO:0007669"/>
    <property type="project" value="UniProtKB-KW"/>
</dbReference>
<dbReference type="GO" id="GO:0005829">
    <property type="term" value="C:cytosol"/>
    <property type="evidence" value="ECO:0007669"/>
    <property type="project" value="TreeGrafter"/>
</dbReference>
<dbReference type="PANTHER" id="PTHR11735">
    <property type="entry name" value="TRNA N6-ADENOSINE THREONYLCARBAMOYLTRANSFERASE"/>
    <property type="match status" value="1"/>
</dbReference>
<dbReference type="GO" id="GO:0002949">
    <property type="term" value="P:tRNA threonylcarbamoyladenosine modification"/>
    <property type="evidence" value="ECO:0007669"/>
    <property type="project" value="InterPro"/>
</dbReference>
<feature type="domain" description="Gcp-like" evidence="7">
    <location>
        <begin position="28"/>
        <end position="129"/>
    </location>
</feature>
<dbReference type="EMBL" id="VRLR01000010">
    <property type="protein sequence ID" value="TXK79507.1"/>
    <property type="molecule type" value="Genomic_DNA"/>
</dbReference>
<dbReference type="InterPro" id="IPR022496">
    <property type="entry name" value="T6A_TsaB"/>
</dbReference>
<name>A0A5C8LS63_9GAMM</name>
<keyword evidence="8" id="KW-0808">Transferase</keyword>
<dbReference type="OrthoDB" id="9809995at2"/>
<accession>A0A5C8LS63</accession>
<evidence type="ECO:0000256" key="4">
    <source>
        <dbReference type="ARBA" id="ARBA00022490"/>
    </source>
</evidence>
<comment type="similarity">
    <text evidence="2">Belongs to the KAE1 / TsaD family. TsaB subfamily.</text>
</comment>
<dbReference type="Gene3D" id="3.30.420.40">
    <property type="match status" value="2"/>
</dbReference>
<gene>
    <name evidence="8" type="primary">tsaB</name>
    <name evidence="8" type="ORF">FU839_14270</name>
</gene>
<dbReference type="SUPFAM" id="SSF53067">
    <property type="entry name" value="Actin-like ATPase domain"/>
    <property type="match status" value="2"/>
</dbReference>
<keyword evidence="5" id="KW-0819">tRNA processing</keyword>
<evidence type="ECO:0000256" key="5">
    <source>
        <dbReference type="ARBA" id="ARBA00022694"/>
    </source>
</evidence>
<comment type="subcellular location">
    <subcellularLocation>
        <location evidence="1">Cytoplasm</location>
    </subcellularLocation>
</comment>
<keyword evidence="9" id="KW-1185">Reference proteome</keyword>